<evidence type="ECO:0008006" key="3">
    <source>
        <dbReference type="Google" id="ProtNLM"/>
    </source>
</evidence>
<sequence length="470" mass="53362">MEILPPKLLSALPPELLTAVCLDLDLDSYICFSLTCRYLYKFLHSMAGAFLRVGAPRSVISPRLRKEQALPSSSDTSPAEARPIHPYKVITLRSRTGQMIKTRNPTMTIIHDVEPESPFHYNNGIIAYIRRGWLCTLDIYTSLVEKRTVQIEDLEKSLDRKLDKISVLHYSCGIVTIWTAIPNSSTKPIDEDGSSLLVSIKLEESEWKVLNIIRTSGSSQYHFIRNTNDTIFHGRDDSGVCLLTRYTVGGDSKPLSNFIFGSAPTSSWRVIAGDCLYLFAWENRARKCRCRKIHERSGEEVDWIESIPVEIAFMSACLIRGSVWLTMAGLTEKHWSWTYHTREISSSDPAPWRKVLESDGAEASFPGAVPSPAFEMLFGVTFGYFWIFTCSGVCHWDFPNKGRYMGNRQHDEASVAYTSNQGEISVISFDPRVKCSILEAEQNLENTPGIYASQMKDWERKEQESEEEYM</sequence>
<dbReference type="Proteomes" id="UP001610563">
    <property type="component" value="Unassembled WGS sequence"/>
</dbReference>
<evidence type="ECO:0000313" key="1">
    <source>
        <dbReference type="EMBL" id="KAL2782573.1"/>
    </source>
</evidence>
<dbReference type="CDD" id="cd09917">
    <property type="entry name" value="F-box_SF"/>
    <property type="match status" value="1"/>
</dbReference>
<organism evidence="1 2">
    <name type="scientific">Aspergillus keveii</name>
    <dbReference type="NCBI Taxonomy" id="714993"/>
    <lineage>
        <taxon>Eukaryota</taxon>
        <taxon>Fungi</taxon>
        <taxon>Dikarya</taxon>
        <taxon>Ascomycota</taxon>
        <taxon>Pezizomycotina</taxon>
        <taxon>Eurotiomycetes</taxon>
        <taxon>Eurotiomycetidae</taxon>
        <taxon>Eurotiales</taxon>
        <taxon>Aspergillaceae</taxon>
        <taxon>Aspergillus</taxon>
        <taxon>Aspergillus subgen. Nidulantes</taxon>
    </lineage>
</organism>
<name>A0ABR4FH44_9EURO</name>
<comment type="caution">
    <text evidence="1">The sequence shown here is derived from an EMBL/GenBank/DDBJ whole genome shotgun (WGS) entry which is preliminary data.</text>
</comment>
<dbReference type="InterPro" id="IPR036047">
    <property type="entry name" value="F-box-like_dom_sf"/>
</dbReference>
<gene>
    <name evidence="1" type="ORF">BJX66DRAFT_320345</name>
</gene>
<protein>
    <recommendedName>
        <fullName evidence="3">F-box domain-containing protein</fullName>
    </recommendedName>
</protein>
<dbReference type="EMBL" id="JBFTWV010000384">
    <property type="protein sequence ID" value="KAL2782573.1"/>
    <property type="molecule type" value="Genomic_DNA"/>
</dbReference>
<accession>A0ABR4FH44</accession>
<proteinExistence type="predicted"/>
<evidence type="ECO:0000313" key="2">
    <source>
        <dbReference type="Proteomes" id="UP001610563"/>
    </source>
</evidence>
<feature type="non-terminal residue" evidence="1">
    <location>
        <position position="470"/>
    </location>
</feature>
<dbReference type="SUPFAM" id="SSF81383">
    <property type="entry name" value="F-box domain"/>
    <property type="match status" value="1"/>
</dbReference>
<keyword evidence="2" id="KW-1185">Reference proteome</keyword>
<reference evidence="1 2" key="1">
    <citation type="submission" date="2024-07" db="EMBL/GenBank/DDBJ databases">
        <title>Section-level genome sequencing and comparative genomics of Aspergillus sections Usti and Cavernicolus.</title>
        <authorList>
            <consortium name="Lawrence Berkeley National Laboratory"/>
            <person name="Nybo J.L."/>
            <person name="Vesth T.C."/>
            <person name="Theobald S."/>
            <person name="Frisvad J.C."/>
            <person name="Larsen T.O."/>
            <person name="Kjaerboelling I."/>
            <person name="Rothschild-Mancinelli K."/>
            <person name="Lyhne E.K."/>
            <person name="Kogle M.E."/>
            <person name="Barry K."/>
            <person name="Clum A."/>
            <person name="Na H."/>
            <person name="Ledsgaard L."/>
            <person name="Lin J."/>
            <person name="Lipzen A."/>
            <person name="Kuo A."/>
            <person name="Riley R."/>
            <person name="Mondo S."/>
            <person name="Labutti K."/>
            <person name="Haridas S."/>
            <person name="Pangalinan J."/>
            <person name="Salamov A.A."/>
            <person name="Simmons B.A."/>
            <person name="Magnuson J.K."/>
            <person name="Chen J."/>
            <person name="Drula E."/>
            <person name="Henrissat B."/>
            <person name="Wiebenga A."/>
            <person name="Lubbers R.J."/>
            <person name="Gomes A.C."/>
            <person name="Makela M.R."/>
            <person name="Stajich J."/>
            <person name="Grigoriev I.V."/>
            <person name="Mortensen U.H."/>
            <person name="De Vries R.P."/>
            <person name="Baker S.E."/>
            <person name="Andersen M.R."/>
        </authorList>
    </citation>
    <scope>NUCLEOTIDE SEQUENCE [LARGE SCALE GENOMIC DNA]</scope>
    <source>
        <strain evidence="1 2">CBS 209.92</strain>
    </source>
</reference>